<keyword evidence="3" id="KW-1185">Reference proteome</keyword>
<dbReference type="Proteomes" id="UP000838748">
    <property type="component" value="Unassembled WGS sequence"/>
</dbReference>
<evidence type="ECO:0000313" key="3">
    <source>
        <dbReference type="Proteomes" id="UP000838748"/>
    </source>
</evidence>
<evidence type="ECO:0000313" key="2">
    <source>
        <dbReference type="EMBL" id="CAH0537100.1"/>
    </source>
</evidence>
<dbReference type="InterPro" id="IPR050312">
    <property type="entry name" value="IolE/XylAMocC-like"/>
</dbReference>
<dbReference type="Gene3D" id="3.20.20.150">
    <property type="entry name" value="Divalent-metal-dependent TIM barrel enzymes"/>
    <property type="match status" value="1"/>
</dbReference>
<dbReference type="PANTHER" id="PTHR12110">
    <property type="entry name" value="HYDROXYPYRUVATE ISOMERASE"/>
    <property type="match status" value="1"/>
</dbReference>
<dbReference type="Pfam" id="PF01261">
    <property type="entry name" value="AP_endonuc_2"/>
    <property type="match status" value="1"/>
</dbReference>
<protein>
    <submittedName>
        <fullName evidence="2">Inosose isomerase</fullName>
        <ecNumber evidence="2">5.3.99.11</ecNumber>
    </submittedName>
</protein>
<dbReference type="GO" id="GO:0016853">
    <property type="term" value="F:isomerase activity"/>
    <property type="evidence" value="ECO:0007669"/>
    <property type="project" value="UniProtKB-KW"/>
</dbReference>
<sequence>MPYAMHGMCSLHSNVMTDIRLASEVGYQGLEVHTEKLWRFIDAGFTAQDLKAKLEKHGMSPSAIDIIGGVEATQKSQQSELWKQTEILCEFAQNIGAPTIQLNAFEELNGLSLASNIQITADNIRSIADIGKDFGIRFQYEGAAWTPISSLESYFRLYDSVARDNFGFVLDTWHLWACRGASPEQIGEVDKELIFNVHISDGKRPGLSQPWPDERELRGYLPGEGDIPLSEFVNAIRSTGYDGYYSGEFLNDQLWEGDYFELASKILNEMKRLVEA</sequence>
<keyword evidence="2" id="KW-0413">Isomerase</keyword>
<reference evidence="2" key="1">
    <citation type="submission" date="2021-11" db="EMBL/GenBank/DDBJ databases">
        <authorList>
            <person name="Rodrigo-Torres L."/>
            <person name="Arahal R. D."/>
            <person name="Lucena T."/>
        </authorList>
    </citation>
    <scope>NUCLEOTIDE SEQUENCE</scope>
    <source>
        <strain evidence="2">CECT 7928</strain>
    </source>
</reference>
<name>A0ABM9A0N8_9VIBR</name>
<evidence type="ECO:0000259" key="1">
    <source>
        <dbReference type="Pfam" id="PF01261"/>
    </source>
</evidence>
<organism evidence="2 3">
    <name type="scientific">Vibrio marisflavi CECT 7928</name>
    <dbReference type="NCBI Taxonomy" id="634439"/>
    <lineage>
        <taxon>Bacteria</taxon>
        <taxon>Pseudomonadati</taxon>
        <taxon>Pseudomonadota</taxon>
        <taxon>Gammaproteobacteria</taxon>
        <taxon>Vibrionales</taxon>
        <taxon>Vibrionaceae</taxon>
        <taxon>Vibrio</taxon>
    </lineage>
</organism>
<accession>A0ABM9A0N8</accession>
<dbReference type="InterPro" id="IPR036237">
    <property type="entry name" value="Xyl_isomerase-like_sf"/>
</dbReference>
<gene>
    <name evidence="2" type="primary">iolI</name>
    <name evidence="2" type="ORF">VMF7928_00936</name>
</gene>
<feature type="domain" description="Xylose isomerase-like TIM barrel" evidence="1">
    <location>
        <begin position="19"/>
        <end position="253"/>
    </location>
</feature>
<dbReference type="InterPro" id="IPR013022">
    <property type="entry name" value="Xyl_isomerase-like_TIM-brl"/>
</dbReference>
<dbReference type="EMBL" id="CAKLDM010000001">
    <property type="protein sequence ID" value="CAH0537100.1"/>
    <property type="molecule type" value="Genomic_DNA"/>
</dbReference>
<dbReference type="SUPFAM" id="SSF51658">
    <property type="entry name" value="Xylose isomerase-like"/>
    <property type="match status" value="1"/>
</dbReference>
<comment type="caution">
    <text evidence="2">The sequence shown here is derived from an EMBL/GenBank/DDBJ whole genome shotgun (WGS) entry which is preliminary data.</text>
</comment>
<dbReference type="RefSeq" id="WP_237360310.1">
    <property type="nucleotide sequence ID" value="NZ_CAKLDM010000001.1"/>
</dbReference>
<dbReference type="EC" id="5.3.99.11" evidence="2"/>
<proteinExistence type="predicted"/>
<dbReference type="PANTHER" id="PTHR12110:SF21">
    <property type="entry name" value="XYLOSE ISOMERASE-LIKE TIM BARREL DOMAIN-CONTAINING PROTEIN"/>
    <property type="match status" value="1"/>
</dbReference>